<feature type="compositionally biased region" description="Basic and acidic residues" evidence="1">
    <location>
        <begin position="42"/>
        <end position="56"/>
    </location>
</feature>
<feature type="region of interest" description="Disordered" evidence="1">
    <location>
        <begin position="272"/>
        <end position="300"/>
    </location>
</feature>
<feature type="region of interest" description="Disordered" evidence="1">
    <location>
        <begin position="1"/>
        <end position="20"/>
    </location>
</feature>
<feature type="region of interest" description="Disordered" evidence="1">
    <location>
        <begin position="35"/>
        <end position="60"/>
    </location>
</feature>
<evidence type="ECO:0000256" key="1">
    <source>
        <dbReference type="SAM" id="MobiDB-lite"/>
    </source>
</evidence>
<feature type="compositionally biased region" description="Low complexity" evidence="1">
    <location>
        <begin position="285"/>
        <end position="296"/>
    </location>
</feature>
<reference evidence="3" key="1">
    <citation type="submission" date="2014-12" db="EMBL/GenBank/DDBJ databases">
        <title>Insight into the proteome of Arion vulgaris.</title>
        <authorList>
            <person name="Aradska J."/>
            <person name="Bulat T."/>
            <person name="Smidak R."/>
            <person name="Sarate P."/>
            <person name="Gangsoo J."/>
            <person name="Sialana F."/>
            <person name="Bilban M."/>
            <person name="Lubec G."/>
        </authorList>
    </citation>
    <scope>NUCLEOTIDE SEQUENCE</scope>
    <source>
        <tissue evidence="3">Skin</tissue>
    </source>
</reference>
<accession>A0A0B7A4F1</accession>
<feature type="domain" description="STI1" evidence="2">
    <location>
        <begin position="204"/>
        <end position="243"/>
    </location>
</feature>
<dbReference type="InterPro" id="IPR006636">
    <property type="entry name" value="STI1_HS-bd"/>
</dbReference>
<feature type="non-terminal residue" evidence="3">
    <location>
        <position position="1"/>
    </location>
</feature>
<protein>
    <recommendedName>
        <fullName evidence="2">STI1 domain-containing protein</fullName>
    </recommendedName>
</protein>
<dbReference type="SMART" id="SM00727">
    <property type="entry name" value="STI1"/>
    <property type="match status" value="2"/>
</dbReference>
<sequence length="448" mass="49116">GSRLKESVNMADDSDIPPLEDMSDVLKQASAIRAGGTLDTLTNEKPKTTSRSAKDRAKVKKNVAAKTVNLETVNINEAAGDHKILSTTTSVASTTSTLQTALPSSVSAKISETSSGGVFGGLKKGFLFGDTPKSSSHSNKNKSHVDPVKPVQLKEVKPEKKIVKEDMPFICGNSEKTQSSLTLNEVQQAMSEAKGLLDNQDWINDDLLNKVEKNEGLLQRFADPNFMKALGEFQTNPTAAMEKYKGNTEVEKFLVEFCSLLGDHFTNIGNTSDNIASPQTTARAQSQQSKTLSKKSGLSDKISEPKITEIVDDKLQSPKFNDTKEQNTENIAKNSKIIELTDNDTSLEKPSELHAVGTKSKETDIMVHSLNEQADIHEVPRIEDAEVRKMLNNPRVMEILLDPKVMNLIQLLKTDPAMAQRIVDTADTDLKDKVKFLVSKGLLQFQTC</sequence>
<evidence type="ECO:0000313" key="3">
    <source>
        <dbReference type="EMBL" id="CEK75487.1"/>
    </source>
</evidence>
<name>A0A0B7A4F1_9EUPU</name>
<gene>
    <name evidence="3" type="primary">ORF95730</name>
</gene>
<dbReference type="AlphaFoldDB" id="A0A0B7A4F1"/>
<dbReference type="EMBL" id="HACG01028622">
    <property type="protein sequence ID" value="CEK75487.1"/>
    <property type="molecule type" value="Transcribed_RNA"/>
</dbReference>
<evidence type="ECO:0000259" key="2">
    <source>
        <dbReference type="SMART" id="SM00727"/>
    </source>
</evidence>
<feature type="compositionally biased region" description="Polar residues" evidence="1">
    <location>
        <begin position="272"/>
        <end position="284"/>
    </location>
</feature>
<proteinExistence type="predicted"/>
<organism evidence="3">
    <name type="scientific">Arion vulgaris</name>
    <dbReference type="NCBI Taxonomy" id="1028688"/>
    <lineage>
        <taxon>Eukaryota</taxon>
        <taxon>Metazoa</taxon>
        <taxon>Spiralia</taxon>
        <taxon>Lophotrochozoa</taxon>
        <taxon>Mollusca</taxon>
        <taxon>Gastropoda</taxon>
        <taxon>Heterobranchia</taxon>
        <taxon>Euthyneura</taxon>
        <taxon>Panpulmonata</taxon>
        <taxon>Eupulmonata</taxon>
        <taxon>Stylommatophora</taxon>
        <taxon>Helicina</taxon>
        <taxon>Arionoidea</taxon>
        <taxon>Arionidae</taxon>
        <taxon>Arion</taxon>
    </lineage>
</organism>
<dbReference type="Gene3D" id="1.10.260.100">
    <property type="match status" value="2"/>
</dbReference>
<feature type="domain" description="STI1" evidence="2">
    <location>
        <begin position="384"/>
        <end position="422"/>
    </location>
</feature>